<dbReference type="Gene3D" id="6.10.250.690">
    <property type="match status" value="1"/>
</dbReference>
<dbReference type="PANTHER" id="PTHR48111:SF22">
    <property type="entry name" value="REGULATOR OF RPOS"/>
    <property type="match status" value="1"/>
</dbReference>
<dbReference type="GO" id="GO:0000156">
    <property type="term" value="F:phosphorelay response regulator activity"/>
    <property type="evidence" value="ECO:0007669"/>
    <property type="project" value="TreeGrafter"/>
</dbReference>
<keyword evidence="2" id="KW-0902">Two-component regulatory system</keyword>
<keyword evidence="3" id="KW-0805">Transcription regulation</keyword>
<dbReference type="CDD" id="cd19935">
    <property type="entry name" value="REC_OmpR_CusR-like"/>
    <property type="match status" value="1"/>
</dbReference>
<comment type="caution">
    <text evidence="10">The sequence shown here is derived from an EMBL/GenBank/DDBJ whole genome shotgun (WGS) entry which is preliminary data.</text>
</comment>
<evidence type="ECO:0000256" key="2">
    <source>
        <dbReference type="ARBA" id="ARBA00023012"/>
    </source>
</evidence>
<keyword evidence="1 6" id="KW-0597">Phosphoprotein</keyword>
<dbReference type="FunFam" id="3.40.50.2300:FF:000002">
    <property type="entry name" value="DNA-binding response regulator PhoP"/>
    <property type="match status" value="1"/>
</dbReference>
<evidence type="ECO:0000256" key="4">
    <source>
        <dbReference type="ARBA" id="ARBA00023125"/>
    </source>
</evidence>
<evidence type="ECO:0000256" key="3">
    <source>
        <dbReference type="ARBA" id="ARBA00023015"/>
    </source>
</evidence>
<feature type="DNA-binding region" description="OmpR/PhoB-type" evidence="7">
    <location>
        <begin position="124"/>
        <end position="222"/>
    </location>
</feature>
<proteinExistence type="predicted"/>
<dbReference type="InterPro" id="IPR036388">
    <property type="entry name" value="WH-like_DNA-bd_sf"/>
</dbReference>
<evidence type="ECO:0000259" key="8">
    <source>
        <dbReference type="PROSITE" id="PS50110"/>
    </source>
</evidence>
<feature type="modified residue" description="4-aspartylphosphate" evidence="6">
    <location>
        <position position="51"/>
    </location>
</feature>
<dbReference type="PROSITE" id="PS50110">
    <property type="entry name" value="RESPONSE_REGULATORY"/>
    <property type="match status" value="1"/>
</dbReference>
<dbReference type="GO" id="GO:0006355">
    <property type="term" value="P:regulation of DNA-templated transcription"/>
    <property type="evidence" value="ECO:0007669"/>
    <property type="project" value="InterPro"/>
</dbReference>
<dbReference type="Gene3D" id="3.40.50.2300">
    <property type="match status" value="1"/>
</dbReference>
<feature type="domain" description="Response regulatory" evidence="8">
    <location>
        <begin position="2"/>
        <end position="116"/>
    </location>
</feature>
<evidence type="ECO:0000256" key="5">
    <source>
        <dbReference type="ARBA" id="ARBA00023163"/>
    </source>
</evidence>
<protein>
    <submittedName>
        <fullName evidence="10">DNA-binding response regulator</fullName>
    </submittedName>
</protein>
<dbReference type="InterPro" id="IPR001867">
    <property type="entry name" value="OmpR/PhoB-type_DNA-bd"/>
</dbReference>
<evidence type="ECO:0000259" key="9">
    <source>
        <dbReference type="PROSITE" id="PS51755"/>
    </source>
</evidence>
<evidence type="ECO:0000256" key="6">
    <source>
        <dbReference type="PROSITE-ProRule" id="PRU00169"/>
    </source>
</evidence>
<dbReference type="CDD" id="cd00383">
    <property type="entry name" value="trans_reg_C"/>
    <property type="match status" value="1"/>
</dbReference>
<accession>A0A1F7JD70</accession>
<reference evidence="10 11" key="1">
    <citation type="journal article" date="2016" name="Nat. Commun.">
        <title>Thousands of microbial genomes shed light on interconnected biogeochemical processes in an aquifer system.</title>
        <authorList>
            <person name="Anantharaman K."/>
            <person name="Brown C.T."/>
            <person name="Hug L.A."/>
            <person name="Sharon I."/>
            <person name="Castelle C.J."/>
            <person name="Probst A.J."/>
            <person name="Thomas B.C."/>
            <person name="Singh A."/>
            <person name="Wilkins M.J."/>
            <person name="Karaoz U."/>
            <person name="Brodie E.L."/>
            <person name="Williams K.H."/>
            <person name="Hubbard S.S."/>
            <person name="Banfield J.F."/>
        </authorList>
    </citation>
    <scope>NUCLEOTIDE SEQUENCE [LARGE SCALE GENOMIC DNA]</scope>
</reference>
<dbReference type="InterPro" id="IPR001789">
    <property type="entry name" value="Sig_transdc_resp-reg_receiver"/>
</dbReference>
<dbReference type="Pfam" id="PF00072">
    <property type="entry name" value="Response_reg"/>
    <property type="match status" value="1"/>
</dbReference>
<dbReference type="GO" id="GO:0032993">
    <property type="term" value="C:protein-DNA complex"/>
    <property type="evidence" value="ECO:0007669"/>
    <property type="project" value="TreeGrafter"/>
</dbReference>
<evidence type="ECO:0000256" key="7">
    <source>
        <dbReference type="PROSITE-ProRule" id="PRU01091"/>
    </source>
</evidence>
<dbReference type="AlphaFoldDB" id="A0A1F7JD70"/>
<dbReference type="InterPro" id="IPR039420">
    <property type="entry name" value="WalR-like"/>
</dbReference>
<dbReference type="SMART" id="SM00448">
    <property type="entry name" value="REC"/>
    <property type="match status" value="1"/>
</dbReference>
<dbReference type="SMART" id="SM00862">
    <property type="entry name" value="Trans_reg_C"/>
    <property type="match status" value="1"/>
</dbReference>
<dbReference type="SUPFAM" id="SSF52172">
    <property type="entry name" value="CheY-like"/>
    <property type="match status" value="1"/>
</dbReference>
<keyword evidence="4 7" id="KW-0238">DNA-binding</keyword>
<sequence>MRILIIEDEVNLSNAIKTGLTEAGFAVDQAFDGEEGMFLAESEPYDTIILDIMLPKIDGLTVCRRLRDKSAITPLLMLTAKERLEDKVAGLDAGADDYLTKPFEFAELRSRIHALLRRSHNQPKGAITIADLVIDPPKHEVTRDGKTISLTAKEFAILEYLALHTNEVVTRTQILEHTWDYNFDSMSNIIDVFIASLRKKVDQKSAIKLLHTVRGVGFSLREKT</sequence>
<name>A0A1F7JD70_9BACT</name>
<dbReference type="PROSITE" id="PS51755">
    <property type="entry name" value="OMPR_PHOB"/>
    <property type="match status" value="1"/>
</dbReference>
<keyword evidence="5" id="KW-0804">Transcription</keyword>
<evidence type="ECO:0000313" key="11">
    <source>
        <dbReference type="Proteomes" id="UP000178486"/>
    </source>
</evidence>
<organism evidence="10 11">
    <name type="scientific">Candidatus Roizmanbacteria bacterium RIFCSPLOWO2_01_FULL_45_11</name>
    <dbReference type="NCBI Taxonomy" id="1802070"/>
    <lineage>
        <taxon>Bacteria</taxon>
        <taxon>Candidatus Roizmaniibacteriota</taxon>
    </lineage>
</organism>
<dbReference type="PANTHER" id="PTHR48111">
    <property type="entry name" value="REGULATOR OF RPOS"/>
    <property type="match status" value="1"/>
</dbReference>
<feature type="domain" description="OmpR/PhoB-type" evidence="9">
    <location>
        <begin position="124"/>
        <end position="222"/>
    </location>
</feature>
<dbReference type="Pfam" id="PF00486">
    <property type="entry name" value="Trans_reg_C"/>
    <property type="match status" value="1"/>
</dbReference>
<dbReference type="Gene3D" id="1.10.10.10">
    <property type="entry name" value="Winged helix-like DNA-binding domain superfamily/Winged helix DNA-binding domain"/>
    <property type="match status" value="1"/>
</dbReference>
<dbReference type="FunFam" id="1.10.10.10:FF:000005">
    <property type="entry name" value="Two-component system response regulator"/>
    <property type="match status" value="1"/>
</dbReference>
<evidence type="ECO:0000256" key="1">
    <source>
        <dbReference type="ARBA" id="ARBA00022553"/>
    </source>
</evidence>
<evidence type="ECO:0000313" key="10">
    <source>
        <dbReference type="EMBL" id="OGK53559.1"/>
    </source>
</evidence>
<dbReference type="Proteomes" id="UP000178486">
    <property type="component" value="Unassembled WGS sequence"/>
</dbReference>
<gene>
    <name evidence="10" type="ORF">A3B56_00930</name>
</gene>
<dbReference type="InterPro" id="IPR011006">
    <property type="entry name" value="CheY-like_superfamily"/>
</dbReference>
<dbReference type="EMBL" id="MGAU01000059">
    <property type="protein sequence ID" value="OGK53559.1"/>
    <property type="molecule type" value="Genomic_DNA"/>
</dbReference>
<dbReference type="GO" id="GO:0005829">
    <property type="term" value="C:cytosol"/>
    <property type="evidence" value="ECO:0007669"/>
    <property type="project" value="TreeGrafter"/>
</dbReference>
<dbReference type="GO" id="GO:0000976">
    <property type="term" value="F:transcription cis-regulatory region binding"/>
    <property type="evidence" value="ECO:0007669"/>
    <property type="project" value="TreeGrafter"/>
</dbReference>